<protein>
    <recommendedName>
        <fullName evidence="3">Transposase</fullName>
    </recommendedName>
</protein>
<dbReference type="EMBL" id="CAXITT010000086">
    <property type="protein sequence ID" value="CAL1531352.1"/>
    <property type="molecule type" value="Genomic_DNA"/>
</dbReference>
<proteinExistence type="predicted"/>
<evidence type="ECO:0008006" key="3">
    <source>
        <dbReference type="Google" id="ProtNLM"/>
    </source>
</evidence>
<keyword evidence="2" id="KW-1185">Reference proteome</keyword>
<dbReference type="AlphaFoldDB" id="A0AAV2HC39"/>
<organism evidence="1 2">
    <name type="scientific">Lymnaea stagnalis</name>
    <name type="common">Great pond snail</name>
    <name type="synonym">Helix stagnalis</name>
    <dbReference type="NCBI Taxonomy" id="6523"/>
    <lineage>
        <taxon>Eukaryota</taxon>
        <taxon>Metazoa</taxon>
        <taxon>Spiralia</taxon>
        <taxon>Lophotrochozoa</taxon>
        <taxon>Mollusca</taxon>
        <taxon>Gastropoda</taxon>
        <taxon>Heterobranchia</taxon>
        <taxon>Euthyneura</taxon>
        <taxon>Panpulmonata</taxon>
        <taxon>Hygrophila</taxon>
        <taxon>Lymnaeoidea</taxon>
        <taxon>Lymnaeidae</taxon>
        <taxon>Lymnaea</taxon>
    </lineage>
</organism>
<comment type="caution">
    <text evidence="1">The sequence shown here is derived from an EMBL/GenBank/DDBJ whole genome shotgun (WGS) entry which is preliminary data.</text>
</comment>
<evidence type="ECO:0000313" key="1">
    <source>
        <dbReference type="EMBL" id="CAL1531352.1"/>
    </source>
</evidence>
<name>A0AAV2HC39_LYMST</name>
<reference evidence="1 2" key="1">
    <citation type="submission" date="2024-04" db="EMBL/GenBank/DDBJ databases">
        <authorList>
            <consortium name="Genoscope - CEA"/>
            <person name="William W."/>
        </authorList>
    </citation>
    <scope>NUCLEOTIDE SEQUENCE [LARGE SCALE GENOMIC DNA]</scope>
</reference>
<gene>
    <name evidence="1" type="ORF">GSLYS_00005447001</name>
</gene>
<dbReference type="Proteomes" id="UP001497497">
    <property type="component" value="Unassembled WGS sequence"/>
</dbReference>
<evidence type="ECO:0000313" key="2">
    <source>
        <dbReference type="Proteomes" id="UP001497497"/>
    </source>
</evidence>
<sequence length="51" mass="6072">MKAMQLSDNTASRRIDEMSEDVEIQLVEKLKKNKKISVQMDESTLRDRRLY</sequence>
<accession>A0AAV2HC39</accession>